<evidence type="ECO:0000313" key="1">
    <source>
        <dbReference type="EMBL" id="SVA60872.1"/>
    </source>
</evidence>
<reference evidence="1" key="1">
    <citation type="submission" date="2018-05" db="EMBL/GenBank/DDBJ databases">
        <authorList>
            <person name="Lanie J.A."/>
            <person name="Ng W.-L."/>
            <person name="Kazmierczak K.M."/>
            <person name="Andrzejewski T.M."/>
            <person name="Davidsen T.M."/>
            <person name="Wayne K.J."/>
            <person name="Tettelin H."/>
            <person name="Glass J.I."/>
            <person name="Rusch D."/>
            <person name="Podicherti R."/>
            <person name="Tsui H.-C.T."/>
            <person name="Winkler M.E."/>
        </authorList>
    </citation>
    <scope>NUCLEOTIDE SEQUENCE</scope>
</reference>
<organism evidence="1">
    <name type="scientific">marine metagenome</name>
    <dbReference type="NCBI Taxonomy" id="408172"/>
    <lineage>
        <taxon>unclassified sequences</taxon>
        <taxon>metagenomes</taxon>
        <taxon>ecological metagenomes</taxon>
    </lineage>
</organism>
<dbReference type="EMBL" id="UINC01014232">
    <property type="protein sequence ID" value="SVA60872.1"/>
    <property type="molecule type" value="Genomic_DNA"/>
</dbReference>
<name>A0A381X8J8_9ZZZZ</name>
<sequence>SRSSLKEALNSASSLRISVLRAFNELGLFK</sequence>
<protein>
    <submittedName>
        <fullName evidence="1">Uncharacterized protein</fullName>
    </submittedName>
</protein>
<dbReference type="AlphaFoldDB" id="A0A381X8J8"/>
<feature type="non-terminal residue" evidence="1">
    <location>
        <position position="1"/>
    </location>
</feature>
<proteinExistence type="predicted"/>
<gene>
    <name evidence="1" type="ORF">METZ01_LOCUS113726</name>
</gene>
<accession>A0A381X8J8</accession>